<sequence>MSFLAGSSPLNWQRHRLGRSSLSTFIKNLNRRFSRPDAEISKELHGSEYTISIWNAGEISLSQWIQRQPDMKTLVAKGRQLHQSIRAAIEAATDAQGVLYYSFPS</sequence>
<gene>
    <name evidence="1" type="ORF">G6O67_006615</name>
</gene>
<proteinExistence type="predicted"/>
<organism evidence="1 2">
    <name type="scientific">Ophiocordyceps sinensis</name>
    <dbReference type="NCBI Taxonomy" id="72228"/>
    <lineage>
        <taxon>Eukaryota</taxon>
        <taxon>Fungi</taxon>
        <taxon>Dikarya</taxon>
        <taxon>Ascomycota</taxon>
        <taxon>Pezizomycotina</taxon>
        <taxon>Sordariomycetes</taxon>
        <taxon>Hypocreomycetidae</taxon>
        <taxon>Hypocreales</taxon>
        <taxon>Ophiocordycipitaceae</taxon>
        <taxon>Ophiocordyceps</taxon>
    </lineage>
</organism>
<comment type="caution">
    <text evidence="1">The sequence shown here is derived from an EMBL/GenBank/DDBJ whole genome shotgun (WGS) entry which is preliminary data.</text>
</comment>
<keyword evidence="2" id="KW-1185">Reference proteome</keyword>
<protein>
    <submittedName>
        <fullName evidence="1">Uncharacterized protein</fullName>
    </submittedName>
</protein>
<reference evidence="1 2" key="1">
    <citation type="journal article" date="2020" name="Genome Biol. Evol.">
        <title>A new high-quality draft genome assembly of the Chinese cordyceps Ophiocordyceps sinensis.</title>
        <authorList>
            <person name="Shu R."/>
            <person name="Zhang J."/>
            <person name="Meng Q."/>
            <person name="Zhang H."/>
            <person name="Zhou G."/>
            <person name="Li M."/>
            <person name="Wu P."/>
            <person name="Zhao Y."/>
            <person name="Chen C."/>
            <person name="Qin Q."/>
        </authorList>
    </citation>
    <scope>NUCLEOTIDE SEQUENCE [LARGE SCALE GENOMIC DNA]</scope>
    <source>
        <strain evidence="1 2">IOZ07</strain>
    </source>
</reference>
<dbReference type="Proteomes" id="UP000557566">
    <property type="component" value="Unassembled WGS sequence"/>
</dbReference>
<accession>A0A8H4LWH9</accession>
<evidence type="ECO:0000313" key="2">
    <source>
        <dbReference type="Proteomes" id="UP000557566"/>
    </source>
</evidence>
<dbReference type="AlphaFoldDB" id="A0A8H4LWH9"/>
<name>A0A8H4LWH9_9HYPO</name>
<evidence type="ECO:0000313" key="1">
    <source>
        <dbReference type="EMBL" id="KAF4506540.1"/>
    </source>
</evidence>
<dbReference type="EMBL" id="JAAVMX010000007">
    <property type="protein sequence ID" value="KAF4506540.1"/>
    <property type="molecule type" value="Genomic_DNA"/>
</dbReference>